<dbReference type="SUPFAM" id="SSF51621">
    <property type="entry name" value="Phosphoenolpyruvate/pyruvate domain"/>
    <property type="match status" value="1"/>
</dbReference>
<dbReference type="PANTHER" id="PTHR46244">
    <property type="entry name" value="PHOSPHOENOLPYRUVATE-PROTEIN PHOSPHOTRANSFERASE"/>
    <property type="match status" value="1"/>
</dbReference>
<dbReference type="InterPro" id="IPR015813">
    <property type="entry name" value="Pyrv/PenolPyrv_kinase-like_dom"/>
</dbReference>
<accession>X0TZT7</accession>
<dbReference type="InterPro" id="IPR040442">
    <property type="entry name" value="Pyrv_kinase-like_dom_sf"/>
</dbReference>
<dbReference type="PRINTS" id="PR01736">
    <property type="entry name" value="PHPHTRNFRASE"/>
</dbReference>
<dbReference type="PROSITE" id="PS00742">
    <property type="entry name" value="PEP_ENZYMES_2"/>
    <property type="match status" value="1"/>
</dbReference>
<name>X0TZT7_9ZZZZ</name>
<reference evidence="2" key="1">
    <citation type="journal article" date="2014" name="Front. Microbiol.">
        <title>High frequency of phylogenetically diverse reductive dehalogenase-homologous genes in deep subseafloor sedimentary metagenomes.</title>
        <authorList>
            <person name="Kawai M."/>
            <person name="Futagami T."/>
            <person name="Toyoda A."/>
            <person name="Takaki Y."/>
            <person name="Nishi S."/>
            <person name="Hori S."/>
            <person name="Arai W."/>
            <person name="Tsubouchi T."/>
            <person name="Morono Y."/>
            <person name="Uchiyama I."/>
            <person name="Ito T."/>
            <person name="Fujiyama A."/>
            <person name="Inagaki F."/>
            <person name="Takami H."/>
        </authorList>
    </citation>
    <scope>NUCLEOTIDE SEQUENCE</scope>
    <source>
        <strain evidence="2">Expedition CK06-06</strain>
    </source>
</reference>
<dbReference type="AlphaFoldDB" id="X0TZT7"/>
<evidence type="ECO:0000313" key="2">
    <source>
        <dbReference type="EMBL" id="GAF99073.1"/>
    </source>
</evidence>
<dbReference type="Pfam" id="PF02896">
    <property type="entry name" value="PEP-utilizers_C"/>
    <property type="match status" value="1"/>
</dbReference>
<dbReference type="Gene3D" id="3.20.20.60">
    <property type="entry name" value="Phosphoenolpyruvate-binding domains"/>
    <property type="match status" value="1"/>
</dbReference>
<dbReference type="InterPro" id="IPR023151">
    <property type="entry name" value="PEP_util_CS"/>
</dbReference>
<proteinExistence type="predicted"/>
<evidence type="ECO:0000259" key="1">
    <source>
        <dbReference type="Pfam" id="PF02896"/>
    </source>
</evidence>
<dbReference type="InterPro" id="IPR050499">
    <property type="entry name" value="PEP-utilizing_PTS_enzyme"/>
</dbReference>
<dbReference type="EMBL" id="BARS01011039">
    <property type="protein sequence ID" value="GAF99073.1"/>
    <property type="molecule type" value="Genomic_DNA"/>
</dbReference>
<gene>
    <name evidence="2" type="ORF">S01H1_20233</name>
</gene>
<dbReference type="InterPro" id="IPR000121">
    <property type="entry name" value="PEP_util_C"/>
</dbReference>
<protein>
    <recommendedName>
        <fullName evidence="1">PEP-utilising enzyme C-terminal domain-containing protein</fullName>
    </recommendedName>
</protein>
<organism evidence="2">
    <name type="scientific">marine sediment metagenome</name>
    <dbReference type="NCBI Taxonomy" id="412755"/>
    <lineage>
        <taxon>unclassified sequences</taxon>
        <taxon>metagenomes</taxon>
        <taxon>ecological metagenomes</taxon>
    </lineage>
</organism>
<comment type="caution">
    <text evidence="2">The sequence shown here is derived from an EMBL/GenBank/DDBJ whole genome shotgun (WGS) entry which is preliminary data.</text>
</comment>
<feature type="domain" description="PEP-utilising enzyme C-terminal" evidence="1">
    <location>
        <begin position="1"/>
        <end position="206"/>
    </location>
</feature>
<feature type="non-terminal residue" evidence="2">
    <location>
        <position position="1"/>
    </location>
</feature>
<dbReference type="GO" id="GO:0016772">
    <property type="term" value="F:transferase activity, transferring phosphorus-containing groups"/>
    <property type="evidence" value="ECO:0007669"/>
    <property type="project" value="InterPro"/>
</dbReference>
<dbReference type="PANTHER" id="PTHR46244:SF3">
    <property type="entry name" value="PHOSPHOENOLPYRUVATE-PROTEIN PHOSPHOTRANSFERASE"/>
    <property type="match status" value="1"/>
</dbReference>
<sequence>DIGGDKEIPYIDMPPETNPFLGVRAIRLCLSRPDLFKPQLRAALRAGYGNNLKLMFPMVATVGDVKAVRAVLEECAAELRNEGYDVAEKMDIGIMIEIPSAAIMADQLSEVVDFFSIGTNDLSQYTMAADRTNAQVAPIASGFQPAVLRLIKEVIDAAHANGKWVGLCGELAGELLAIPILLGLGLDEFSMNPPAIPFAKRLIRSISLEHAKGVAEEALQLRSDTEIRDYVQKMVPEVNI</sequence>